<dbReference type="PROSITE" id="PS00061">
    <property type="entry name" value="ADH_SHORT"/>
    <property type="match status" value="1"/>
</dbReference>
<dbReference type="PRINTS" id="PR00081">
    <property type="entry name" value="GDHRDH"/>
</dbReference>
<dbReference type="Gene3D" id="3.40.50.720">
    <property type="entry name" value="NAD(P)-binding Rossmann-like Domain"/>
    <property type="match status" value="1"/>
</dbReference>
<accession>A0A1B6HEK4</accession>
<gene>
    <name evidence="4" type="ORF">g.21016</name>
</gene>
<organism evidence="4">
    <name type="scientific">Homalodisca liturata</name>
    <dbReference type="NCBI Taxonomy" id="320908"/>
    <lineage>
        <taxon>Eukaryota</taxon>
        <taxon>Metazoa</taxon>
        <taxon>Ecdysozoa</taxon>
        <taxon>Arthropoda</taxon>
        <taxon>Hexapoda</taxon>
        <taxon>Insecta</taxon>
        <taxon>Pterygota</taxon>
        <taxon>Neoptera</taxon>
        <taxon>Paraneoptera</taxon>
        <taxon>Hemiptera</taxon>
        <taxon>Auchenorrhyncha</taxon>
        <taxon>Membracoidea</taxon>
        <taxon>Cicadellidae</taxon>
        <taxon>Cicadellinae</taxon>
        <taxon>Proconiini</taxon>
        <taxon>Homalodisca</taxon>
    </lineage>
</organism>
<dbReference type="PANTHER" id="PTHR43115:SF4">
    <property type="entry name" value="DEHYDROGENASE_REDUCTASE SDR FAMILY MEMBER 11"/>
    <property type="match status" value="1"/>
</dbReference>
<dbReference type="PANTHER" id="PTHR43115">
    <property type="entry name" value="DEHYDROGENASE/REDUCTASE SDR FAMILY MEMBER 11"/>
    <property type="match status" value="1"/>
</dbReference>
<protein>
    <recommendedName>
        <fullName evidence="5">Dehydrogenase</fullName>
    </recommendedName>
</protein>
<dbReference type="PRINTS" id="PR00080">
    <property type="entry name" value="SDRFAMILY"/>
</dbReference>
<sequence length="264" mass="28723">PDLTRVRPRSEARGKMNRWQGRVAVVTGASAGIGAAIVEDLVESGMVVVGLARREDRLLEMKNQLKNKGTLHAVKVDISKEEDLKKAFKWIKDNVGGVDVLINNAGVLVNTFTPEGNIEDWRKMYDVNVFALGACSREAINSMKERQVDDGHIININSVASHRLPVAPGSIPYSSSKFASKAITEGLRRELAGQKSKIKVSSVSPGLVSTELFSANSTSSKPMYISHLPHILPKDIADAVHYVLATPPNVQVNELIVRPVGDII</sequence>
<evidence type="ECO:0000256" key="2">
    <source>
        <dbReference type="ARBA" id="ARBA00023002"/>
    </source>
</evidence>
<dbReference type="InterPro" id="IPR020904">
    <property type="entry name" value="Sc_DH/Rdtase_CS"/>
</dbReference>
<dbReference type="InterPro" id="IPR036291">
    <property type="entry name" value="NAD(P)-bd_dom_sf"/>
</dbReference>
<dbReference type="AlphaFoldDB" id="A0A1B6HEK4"/>
<dbReference type="EMBL" id="GECU01034549">
    <property type="protein sequence ID" value="JAS73157.1"/>
    <property type="molecule type" value="Transcribed_RNA"/>
</dbReference>
<keyword evidence="2" id="KW-0560">Oxidoreductase</keyword>
<dbReference type="InterPro" id="IPR002347">
    <property type="entry name" value="SDR_fam"/>
</dbReference>
<dbReference type="FunFam" id="3.40.50.720:FF:000047">
    <property type="entry name" value="NADP-dependent L-serine/L-allo-threonine dehydrogenase"/>
    <property type="match status" value="1"/>
</dbReference>
<dbReference type="SUPFAM" id="SSF51735">
    <property type="entry name" value="NAD(P)-binding Rossmann-fold domains"/>
    <property type="match status" value="1"/>
</dbReference>
<dbReference type="GO" id="GO:0016616">
    <property type="term" value="F:oxidoreductase activity, acting on the CH-OH group of donors, NAD or NADP as acceptor"/>
    <property type="evidence" value="ECO:0007669"/>
    <property type="project" value="UniProtKB-ARBA"/>
</dbReference>
<comment type="similarity">
    <text evidence="1 3">Belongs to the short-chain dehydrogenases/reductases (SDR) family.</text>
</comment>
<proteinExistence type="inferred from homology"/>
<name>A0A1B6HEK4_9HEMI</name>
<evidence type="ECO:0008006" key="5">
    <source>
        <dbReference type="Google" id="ProtNLM"/>
    </source>
</evidence>
<reference evidence="4" key="1">
    <citation type="submission" date="2015-11" db="EMBL/GenBank/DDBJ databases">
        <title>De novo transcriptome assembly of four potential Pierce s Disease insect vectors from Arizona vineyards.</title>
        <authorList>
            <person name="Tassone E.E."/>
        </authorList>
    </citation>
    <scope>NUCLEOTIDE SEQUENCE</scope>
</reference>
<dbReference type="Pfam" id="PF00106">
    <property type="entry name" value="adh_short"/>
    <property type="match status" value="1"/>
</dbReference>
<feature type="non-terminal residue" evidence="4">
    <location>
        <position position="1"/>
    </location>
</feature>
<evidence type="ECO:0000313" key="4">
    <source>
        <dbReference type="EMBL" id="JAS73157.1"/>
    </source>
</evidence>
<evidence type="ECO:0000256" key="1">
    <source>
        <dbReference type="ARBA" id="ARBA00006484"/>
    </source>
</evidence>
<evidence type="ECO:0000256" key="3">
    <source>
        <dbReference type="RuleBase" id="RU000363"/>
    </source>
</evidence>